<name>A0A929MP99_ABIDE</name>
<comment type="caution">
    <text evidence="1">The sequence shown here is derived from an EMBL/GenBank/DDBJ whole genome shotgun (WGS) entry which is preliminary data.</text>
</comment>
<evidence type="ECO:0000313" key="1">
    <source>
        <dbReference type="EMBL" id="MBF0935036.1"/>
    </source>
</evidence>
<dbReference type="EMBL" id="JABZFV010000115">
    <property type="protein sequence ID" value="MBF0935036.1"/>
    <property type="molecule type" value="Genomic_DNA"/>
</dbReference>
<accession>A0A929MP99</accession>
<dbReference type="AlphaFoldDB" id="A0A929MP99"/>
<organism evidence="1 2">
    <name type="scientific">Abiotrophia defectiva</name>
    <name type="common">Streptococcus defectivus</name>
    <dbReference type="NCBI Taxonomy" id="46125"/>
    <lineage>
        <taxon>Bacteria</taxon>
        <taxon>Bacillati</taxon>
        <taxon>Bacillota</taxon>
        <taxon>Bacilli</taxon>
        <taxon>Lactobacillales</taxon>
        <taxon>Aerococcaceae</taxon>
        <taxon>Abiotrophia</taxon>
    </lineage>
</organism>
<evidence type="ECO:0000313" key="2">
    <source>
        <dbReference type="Proteomes" id="UP000757900"/>
    </source>
</evidence>
<dbReference type="Proteomes" id="UP000757900">
    <property type="component" value="Unassembled WGS sequence"/>
</dbReference>
<sequence>MGTQKVETVFKEENLELVFRPEDSEKALIAEAFNLFSDYMGMDDVGYDWGSNFESGRYVIVVYQRFSVFENGKRMWINKAFQNKVGRFSRYKKQVFAIMLDREIEYKVPGWGRSLWTYTLQDPKNTLQVLTFPSAWVAEGYAKKYSKEGYKVAVLGWYEDYDMY</sequence>
<protein>
    <submittedName>
        <fullName evidence="1">Uncharacterized protein</fullName>
    </submittedName>
</protein>
<proteinExistence type="predicted"/>
<reference evidence="1" key="1">
    <citation type="submission" date="2020-04" db="EMBL/GenBank/DDBJ databases">
        <title>Deep metagenomics examines the oral microbiome during advanced dental caries in children, revealing novel taxa and co-occurrences with host molecules.</title>
        <authorList>
            <person name="Baker J.L."/>
            <person name="Morton J.T."/>
            <person name="Dinis M."/>
            <person name="Alvarez R."/>
            <person name="Tran N.C."/>
            <person name="Knight R."/>
            <person name="Edlund A."/>
        </authorList>
    </citation>
    <scope>NUCLEOTIDE SEQUENCE</scope>
    <source>
        <strain evidence="1">JCVI_23_bin.16</strain>
    </source>
</reference>
<gene>
    <name evidence="1" type="ORF">HXK00_05265</name>
</gene>